<dbReference type="GeneID" id="68919530"/>
<dbReference type="AlphaFoldDB" id="B6IGS1"/>
<keyword evidence="2" id="KW-1185">Reference proteome</keyword>
<evidence type="ECO:0000313" key="2">
    <source>
        <dbReference type="Proteomes" id="UP000008549"/>
    </source>
</evidence>
<reference evidence="1 2" key="2">
    <citation type="journal article" date="2011" name="PLoS Genet.">
        <title>Caenorhabditis briggsae recombinant inbred line genotypes reveal inter-strain incompatibility and the evolution of recombination.</title>
        <authorList>
            <person name="Ross J.A."/>
            <person name="Koboldt D.C."/>
            <person name="Staisch J.E."/>
            <person name="Chamberlin H.M."/>
            <person name="Gupta B.P."/>
            <person name="Miller R.D."/>
            <person name="Baird S.E."/>
            <person name="Haag E.S."/>
        </authorList>
    </citation>
    <scope>NUCLEOTIDE SEQUENCE [LARGE SCALE GENOMIC DNA]</scope>
    <source>
        <strain evidence="1 2">AF16</strain>
    </source>
</reference>
<accession>B6IGS1</accession>
<dbReference type="KEGG" id="cbr:CBG_28082"/>
<organism evidence="1 2">
    <name type="scientific">Caenorhabditis briggsae</name>
    <dbReference type="NCBI Taxonomy" id="6238"/>
    <lineage>
        <taxon>Eukaryota</taxon>
        <taxon>Metazoa</taxon>
        <taxon>Ecdysozoa</taxon>
        <taxon>Nematoda</taxon>
        <taxon>Chromadorea</taxon>
        <taxon>Rhabditida</taxon>
        <taxon>Rhabditina</taxon>
        <taxon>Rhabditomorpha</taxon>
        <taxon>Rhabditoidea</taxon>
        <taxon>Rhabditidae</taxon>
        <taxon>Peloderinae</taxon>
        <taxon>Caenorhabditis</taxon>
    </lineage>
</organism>
<evidence type="ECO:0000313" key="1">
    <source>
        <dbReference type="EMBL" id="CAR99101.1"/>
    </source>
</evidence>
<name>B6IGS1_CAEBR</name>
<dbReference type="EMBL" id="HE601041">
    <property type="protein sequence ID" value="CAR99101.1"/>
    <property type="molecule type" value="Genomic_DNA"/>
</dbReference>
<reference evidence="1 2" key="1">
    <citation type="journal article" date="2003" name="PLoS Biol.">
        <title>The genome sequence of Caenorhabditis briggsae: a platform for comparative genomics.</title>
        <authorList>
            <person name="Stein L.D."/>
            <person name="Bao Z."/>
            <person name="Blasiar D."/>
            <person name="Blumenthal T."/>
            <person name="Brent M.R."/>
            <person name="Chen N."/>
            <person name="Chinwalla A."/>
            <person name="Clarke L."/>
            <person name="Clee C."/>
            <person name="Coghlan A."/>
            <person name="Coulson A."/>
            <person name="D'Eustachio P."/>
            <person name="Fitch D.H."/>
            <person name="Fulton L.A."/>
            <person name="Fulton R.E."/>
            <person name="Griffiths-Jones S."/>
            <person name="Harris T.W."/>
            <person name="Hillier L.W."/>
            <person name="Kamath R."/>
            <person name="Kuwabara P.E."/>
            <person name="Mardis E.R."/>
            <person name="Marra M.A."/>
            <person name="Miner T.L."/>
            <person name="Minx P."/>
            <person name="Mullikin J.C."/>
            <person name="Plumb R.W."/>
            <person name="Rogers J."/>
            <person name="Schein J.E."/>
            <person name="Sohrmann M."/>
            <person name="Spieth J."/>
            <person name="Stajich J.E."/>
            <person name="Wei C."/>
            <person name="Willey D."/>
            <person name="Wilson R.K."/>
            <person name="Durbin R."/>
            <person name="Waterston R.H."/>
        </authorList>
    </citation>
    <scope>NUCLEOTIDE SEQUENCE [LARGE SCALE GENOMIC DNA]</scope>
    <source>
        <strain evidence="1 2">AF16</strain>
    </source>
</reference>
<dbReference type="Proteomes" id="UP000008549">
    <property type="component" value="Unassembled WGS sequence"/>
</dbReference>
<dbReference type="InParanoid" id="B6IGS1"/>
<dbReference type="RefSeq" id="XP_045098668.1">
    <property type="nucleotide sequence ID" value="XM_045240590.1"/>
</dbReference>
<dbReference type="CTD" id="68919530"/>
<dbReference type="HOGENOM" id="CLU_2943912_0_0_1"/>
<sequence>MAIKTVLRSILFSSLFPQISAFFVYFPPIQMNIQLNLKTSKIGGRKFIQKYCIRNEQTCS</sequence>
<proteinExistence type="predicted"/>
<gene>
    <name evidence="1" type="ORF">CBG28082</name>
    <name evidence="1" type="ORF">CBG_28082</name>
</gene>
<protein>
    <submittedName>
        <fullName evidence="1">Protein CBG28082</fullName>
    </submittedName>
</protein>